<dbReference type="EMBL" id="RHFK02000005">
    <property type="protein sequence ID" value="TWW75620.1"/>
    <property type="molecule type" value="Genomic_DNA"/>
</dbReference>
<evidence type="ECO:0000256" key="2">
    <source>
        <dbReference type="ARBA" id="ARBA00023274"/>
    </source>
</evidence>
<sequence length="131" mass="14640">MTKYDVKNYLEKIYEVPVGAVRTRIQFGPSAPHLKSHEELLFLCQKNGKEDTQGEEGEERRLTKRRGKGKPLKRGGWKAVSCGWTGRGEKKGPLGAPGDPEVRQRRYPCLRQEFHSIGSVKMGTSGGEQGV</sequence>
<protein>
    <recommendedName>
        <fullName evidence="6">39S ribosomal protein L23, mitochondrial</fullName>
    </recommendedName>
</protein>
<dbReference type="InterPro" id="IPR012677">
    <property type="entry name" value="Nucleotide-bd_a/b_plait_sf"/>
</dbReference>
<evidence type="ECO:0000256" key="1">
    <source>
        <dbReference type="ARBA" id="ARBA00022980"/>
    </source>
</evidence>
<name>A0A5C6PBF5_9TELE</name>
<gene>
    <name evidence="4" type="ORF">D4764_13G0002820</name>
</gene>
<evidence type="ECO:0008006" key="6">
    <source>
        <dbReference type="Google" id="ProtNLM"/>
    </source>
</evidence>
<feature type="compositionally biased region" description="Basic residues" evidence="3">
    <location>
        <begin position="62"/>
        <end position="76"/>
    </location>
</feature>
<keyword evidence="5" id="KW-1185">Reference proteome</keyword>
<organism evidence="4 5">
    <name type="scientific">Takifugu flavidus</name>
    <name type="common">sansaifugu</name>
    <dbReference type="NCBI Taxonomy" id="433684"/>
    <lineage>
        <taxon>Eukaryota</taxon>
        <taxon>Metazoa</taxon>
        <taxon>Chordata</taxon>
        <taxon>Craniata</taxon>
        <taxon>Vertebrata</taxon>
        <taxon>Euteleostomi</taxon>
        <taxon>Actinopterygii</taxon>
        <taxon>Neopterygii</taxon>
        <taxon>Teleostei</taxon>
        <taxon>Neoteleostei</taxon>
        <taxon>Acanthomorphata</taxon>
        <taxon>Eupercaria</taxon>
        <taxon>Tetraodontiformes</taxon>
        <taxon>Tetradontoidea</taxon>
        <taxon>Tetraodontidae</taxon>
        <taxon>Takifugu</taxon>
    </lineage>
</organism>
<accession>A0A5C6PBF5</accession>
<evidence type="ECO:0000256" key="3">
    <source>
        <dbReference type="SAM" id="MobiDB-lite"/>
    </source>
</evidence>
<dbReference type="AlphaFoldDB" id="A0A5C6PBF5"/>
<dbReference type="GO" id="GO:0006412">
    <property type="term" value="P:translation"/>
    <property type="evidence" value="ECO:0007669"/>
    <property type="project" value="InterPro"/>
</dbReference>
<dbReference type="GO" id="GO:0044391">
    <property type="term" value="C:ribosomal subunit"/>
    <property type="evidence" value="ECO:0007669"/>
    <property type="project" value="UniProtKB-ARBA"/>
</dbReference>
<evidence type="ECO:0000313" key="4">
    <source>
        <dbReference type="EMBL" id="TWW75620.1"/>
    </source>
</evidence>
<dbReference type="Gene3D" id="3.30.70.330">
    <property type="match status" value="1"/>
</dbReference>
<keyword evidence="1" id="KW-0689">Ribosomal protein</keyword>
<proteinExistence type="predicted"/>
<keyword evidence="2" id="KW-0687">Ribonucleoprotein</keyword>
<comment type="caution">
    <text evidence="4">The sequence shown here is derived from an EMBL/GenBank/DDBJ whole genome shotgun (WGS) entry which is preliminary data.</text>
</comment>
<dbReference type="Proteomes" id="UP000324091">
    <property type="component" value="Chromosome 13"/>
</dbReference>
<dbReference type="GO" id="GO:0003735">
    <property type="term" value="F:structural constituent of ribosome"/>
    <property type="evidence" value="ECO:0007669"/>
    <property type="project" value="InterPro"/>
</dbReference>
<reference evidence="4 5" key="1">
    <citation type="submission" date="2019-04" db="EMBL/GenBank/DDBJ databases">
        <title>Chromosome genome assembly for Takifugu flavidus.</title>
        <authorList>
            <person name="Xiao S."/>
        </authorList>
    </citation>
    <scope>NUCLEOTIDE SEQUENCE [LARGE SCALE GENOMIC DNA]</scope>
    <source>
        <strain evidence="4">HTHZ2018</strain>
        <tissue evidence="4">Muscle</tissue>
    </source>
</reference>
<dbReference type="InterPro" id="IPR012678">
    <property type="entry name" value="Ribosomal_uL23/eL15/eS24_sf"/>
</dbReference>
<evidence type="ECO:0000313" key="5">
    <source>
        <dbReference type="Proteomes" id="UP000324091"/>
    </source>
</evidence>
<dbReference type="SUPFAM" id="SSF54189">
    <property type="entry name" value="Ribosomal proteins S24e, L23 and L15e"/>
    <property type="match status" value="1"/>
</dbReference>
<feature type="region of interest" description="Disordered" evidence="3">
    <location>
        <begin position="47"/>
        <end position="78"/>
    </location>
</feature>